<organism evidence="2 3">
    <name type="scientific">Oleoguttula mirabilis</name>
    <dbReference type="NCBI Taxonomy" id="1507867"/>
    <lineage>
        <taxon>Eukaryota</taxon>
        <taxon>Fungi</taxon>
        <taxon>Dikarya</taxon>
        <taxon>Ascomycota</taxon>
        <taxon>Pezizomycotina</taxon>
        <taxon>Dothideomycetes</taxon>
        <taxon>Dothideomycetidae</taxon>
        <taxon>Mycosphaerellales</taxon>
        <taxon>Teratosphaeriaceae</taxon>
        <taxon>Oleoguttula</taxon>
    </lineage>
</organism>
<keyword evidence="3" id="KW-1185">Reference proteome</keyword>
<evidence type="ECO:0000313" key="2">
    <source>
        <dbReference type="EMBL" id="KAK4550011.1"/>
    </source>
</evidence>
<feature type="transmembrane region" description="Helical" evidence="1">
    <location>
        <begin position="118"/>
        <end position="138"/>
    </location>
</feature>
<dbReference type="PANTHER" id="PTHR39614:SF2">
    <property type="entry name" value="INTEGRAL MEMBRANE PROTEIN"/>
    <property type="match status" value="1"/>
</dbReference>
<name>A0AAV9JXX5_9PEZI</name>
<sequence>MPSSYVAGSRFSEYTPTDHQTALWITTSLSLVYSFLILLVRLAAKYKSLGLDDAALGLAYAASLAQWTVVYKALGVGAGKDVTRWKIVTAVDVCFEAAMVLVPAYVFSKLQMSFKRKVTVISAFSFRIGVAILFIVYFKSYMDFRLHGKDSIGAVNNIVLQQTLIAYSLISATIPCLKGFLGRFQTGDLARLSEGGTRYAYGTRGGTHSESYALSLLDRDALSRRRPAQKHRIKLQPASVEHMAMASGGDNASASVRSFGSEQMIIHKRTEFDVVSQ</sequence>
<reference evidence="2 3" key="1">
    <citation type="submission" date="2021-11" db="EMBL/GenBank/DDBJ databases">
        <title>Black yeast isolated from Biological Soil Crust.</title>
        <authorList>
            <person name="Kurbessoian T."/>
        </authorList>
    </citation>
    <scope>NUCLEOTIDE SEQUENCE [LARGE SCALE GENOMIC DNA]</scope>
    <source>
        <strain evidence="2 3">CCFEE 5522</strain>
    </source>
</reference>
<evidence type="ECO:0000256" key="1">
    <source>
        <dbReference type="SAM" id="Phobius"/>
    </source>
</evidence>
<protein>
    <recommendedName>
        <fullName evidence="4">Integral membrane protein</fullName>
    </recommendedName>
</protein>
<evidence type="ECO:0000313" key="3">
    <source>
        <dbReference type="Proteomes" id="UP001324427"/>
    </source>
</evidence>
<dbReference type="EMBL" id="JAVFHQ010000002">
    <property type="protein sequence ID" value="KAK4550011.1"/>
    <property type="molecule type" value="Genomic_DNA"/>
</dbReference>
<feature type="transmembrane region" description="Helical" evidence="1">
    <location>
        <begin position="22"/>
        <end position="42"/>
    </location>
</feature>
<evidence type="ECO:0008006" key="4">
    <source>
        <dbReference type="Google" id="ProtNLM"/>
    </source>
</evidence>
<feature type="transmembrane region" description="Helical" evidence="1">
    <location>
        <begin position="85"/>
        <end position="106"/>
    </location>
</feature>
<keyword evidence="1" id="KW-1133">Transmembrane helix</keyword>
<dbReference type="AlphaFoldDB" id="A0AAV9JXX5"/>
<feature type="transmembrane region" description="Helical" evidence="1">
    <location>
        <begin position="54"/>
        <end position="73"/>
    </location>
</feature>
<comment type="caution">
    <text evidence="2">The sequence shown here is derived from an EMBL/GenBank/DDBJ whole genome shotgun (WGS) entry which is preliminary data.</text>
</comment>
<gene>
    <name evidence="2" type="ORF">LTR36_002978</name>
</gene>
<keyword evidence="1" id="KW-0812">Transmembrane</keyword>
<keyword evidence="1" id="KW-0472">Membrane</keyword>
<proteinExistence type="predicted"/>
<dbReference type="Proteomes" id="UP001324427">
    <property type="component" value="Unassembled WGS sequence"/>
</dbReference>
<dbReference type="PANTHER" id="PTHR39614">
    <property type="entry name" value="INTEGRAL MEMBRANE PROTEIN"/>
    <property type="match status" value="1"/>
</dbReference>
<feature type="transmembrane region" description="Helical" evidence="1">
    <location>
        <begin position="158"/>
        <end position="181"/>
    </location>
</feature>
<accession>A0AAV9JXX5</accession>